<evidence type="ECO:0000313" key="3">
    <source>
        <dbReference type="EMBL" id="PYG85028.1"/>
    </source>
</evidence>
<gene>
    <name evidence="3" type="ORF">LY28_03388</name>
</gene>
<evidence type="ECO:0000313" key="4">
    <source>
        <dbReference type="Proteomes" id="UP000248132"/>
    </source>
</evidence>
<feature type="transmembrane region" description="Helical" evidence="1">
    <location>
        <begin position="21"/>
        <end position="41"/>
    </location>
</feature>
<dbReference type="AlphaFoldDB" id="A0A318Y212"/>
<protein>
    <submittedName>
        <fullName evidence="3">Putative membrane protein</fullName>
    </submittedName>
</protein>
<dbReference type="EMBL" id="QKMR01000026">
    <property type="protein sequence ID" value="PYG85028.1"/>
    <property type="molecule type" value="Genomic_DNA"/>
</dbReference>
<comment type="caution">
    <text evidence="3">The sequence shown here is derived from an EMBL/GenBank/DDBJ whole genome shotgun (WGS) entry which is preliminary data.</text>
</comment>
<feature type="transmembrane region" description="Helical" evidence="1">
    <location>
        <begin position="358"/>
        <end position="380"/>
    </location>
</feature>
<sequence>MKEIASQKKQPVSKNSLETELKLAVIIALLCSLAGSANLLFESNALFPASDAMGCLTRVKYIADCLSQGKLPSWFPFWYNGCAAAQYYMPLSYCILVPIYLLTGNIMFTYKIYCIGMMFTGGMGVWVFCRRKIGNWCGLIGIVSFCLQSFLLESLYSEGFLTQAPVFAIMPWFLLALLSCAEKPSRINFTASTVLAVLMTMSHALQAILILICTIILLLLLAVMKKLTFTHFITSFFSAAFSIFLTACLAFINAAHSGNSGTPALSSEFPLKFTAGVSWFTINESAVIKYSFTVGILSALAIIIFVISGCRKRNNLKQSYYFFSVIALTIITCLFPFGVRLPLFKYLPLSGSIAPGRILSYTSVTGAILSAYVIAELLQYQLKSNATLISKITYVSSRICVFLISAALIISMNPYKYAYPVKASDSFNSTAEYLDTEKTAFNKGRYCWLGSADSLEAYFPLQYETNICNGWNLESFPYNQAIWNYDTALSSGSYSYIAKQLAFHNVRYLLLGQDYSGTYSSKNMVNILQTNGFEKTSVNRNGYNLYTSKKTSSYFMTDSRNAIIIGDKANLFTMSFPYLIQGKSADITDYTFEELSQYKLVYLYQNDIDTEKKLDCLEALVTQLVNKGIHIIIEPEPTGNFDIFGVSASDEILPDNSKLELKENCPWKINNKISLYNNEQIRAVKNLHNLDDIFAAYSNGAVQNSAIGVKKVGNGNVIFIGGGLSQYLLPFYINAWGVNAVDDNVKSTSKDVLSLYEKIFDTMFVSKSFIPEQFNVTASTWNYKGGRFSYTSNADCKVTISVSYAPEWSATADGSQIKISQCEDLITLDLPAGKHTVNLNYSIAMHNKSIFGFSFLAFILLILIIVFFYGIQEQINGFGKFLKNYLQY</sequence>
<feature type="transmembrane region" description="Helical" evidence="1">
    <location>
        <begin position="236"/>
        <end position="255"/>
    </location>
</feature>
<proteinExistence type="predicted"/>
<feature type="transmembrane region" description="Helical" evidence="1">
    <location>
        <begin position="319"/>
        <end position="338"/>
    </location>
</feature>
<dbReference type="InterPro" id="IPR018776">
    <property type="entry name" value="Membrane_prot_PTPS-rel_domain"/>
</dbReference>
<feature type="transmembrane region" description="Helical" evidence="1">
    <location>
        <begin position="287"/>
        <end position="307"/>
    </location>
</feature>
<reference evidence="3 4" key="1">
    <citation type="submission" date="2018-06" db="EMBL/GenBank/DDBJ databases">
        <title>Genomic Encyclopedia of Type Strains, Phase I: the one thousand microbial genomes (KMG-I) project.</title>
        <authorList>
            <person name="Kyrpides N."/>
        </authorList>
    </citation>
    <scope>NUCLEOTIDE SEQUENCE [LARGE SCALE GENOMIC DNA]</scope>
    <source>
        <strain evidence="3 4">DSM 19573</strain>
    </source>
</reference>
<accession>A0A318Y212</accession>
<keyword evidence="1" id="KW-1133">Transmembrane helix</keyword>
<organism evidence="3 4">
    <name type="scientific">Ruminiclostridium sufflavum DSM 19573</name>
    <dbReference type="NCBI Taxonomy" id="1121337"/>
    <lineage>
        <taxon>Bacteria</taxon>
        <taxon>Bacillati</taxon>
        <taxon>Bacillota</taxon>
        <taxon>Clostridia</taxon>
        <taxon>Eubacteriales</taxon>
        <taxon>Oscillospiraceae</taxon>
        <taxon>Ruminiclostridium</taxon>
    </lineage>
</organism>
<keyword evidence="4" id="KW-1185">Reference proteome</keyword>
<feature type="domain" description="Membrane protein 6-pyruvoyl-tetrahydropterin synthase-related" evidence="2">
    <location>
        <begin position="86"/>
        <end position="724"/>
    </location>
</feature>
<dbReference type="OrthoDB" id="2078918at2"/>
<keyword evidence="1" id="KW-0472">Membrane</keyword>
<feature type="transmembrane region" description="Helical" evidence="1">
    <location>
        <begin position="108"/>
        <end position="127"/>
    </location>
</feature>
<dbReference type="Pfam" id="PF10131">
    <property type="entry name" value="PTPS_related"/>
    <property type="match status" value="1"/>
</dbReference>
<dbReference type="RefSeq" id="WP_110463344.1">
    <property type="nucleotide sequence ID" value="NZ_QKMR01000026.1"/>
</dbReference>
<dbReference type="Proteomes" id="UP000248132">
    <property type="component" value="Unassembled WGS sequence"/>
</dbReference>
<evidence type="ECO:0000259" key="2">
    <source>
        <dbReference type="Pfam" id="PF10131"/>
    </source>
</evidence>
<feature type="transmembrane region" description="Helical" evidence="1">
    <location>
        <begin position="204"/>
        <end position="224"/>
    </location>
</feature>
<name>A0A318Y212_9FIRM</name>
<evidence type="ECO:0000256" key="1">
    <source>
        <dbReference type="SAM" id="Phobius"/>
    </source>
</evidence>
<feature type="transmembrane region" description="Helical" evidence="1">
    <location>
        <begin position="392"/>
        <end position="412"/>
    </location>
</feature>
<feature type="transmembrane region" description="Helical" evidence="1">
    <location>
        <begin position="133"/>
        <end position="152"/>
    </location>
</feature>
<keyword evidence="1" id="KW-0812">Transmembrane</keyword>
<feature type="transmembrane region" description="Helical" evidence="1">
    <location>
        <begin position="850"/>
        <end position="871"/>
    </location>
</feature>